<dbReference type="KEGG" id="shs:STEHIDRAFT_116522"/>
<keyword evidence="1" id="KW-0732">Signal</keyword>
<dbReference type="EMBL" id="JH687404">
    <property type="protein sequence ID" value="EIM79477.1"/>
    <property type="molecule type" value="Genomic_DNA"/>
</dbReference>
<feature type="signal peptide" evidence="1">
    <location>
        <begin position="1"/>
        <end position="22"/>
    </location>
</feature>
<keyword evidence="3" id="KW-1185">Reference proteome</keyword>
<dbReference type="AlphaFoldDB" id="R7RYR6"/>
<dbReference type="GeneID" id="18795934"/>
<feature type="chain" id="PRO_5004455228" evidence="1">
    <location>
        <begin position="23"/>
        <end position="119"/>
    </location>
</feature>
<dbReference type="Proteomes" id="UP000053927">
    <property type="component" value="Unassembled WGS sequence"/>
</dbReference>
<name>R7RYR6_STEHR</name>
<proteinExistence type="predicted"/>
<dbReference type="OMA" id="TRWNIYD"/>
<protein>
    <submittedName>
        <fullName evidence="2">Uncharacterized protein</fullName>
    </submittedName>
</protein>
<dbReference type="OrthoDB" id="5348716at2759"/>
<evidence type="ECO:0000313" key="2">
    <source>
        <dbReference type="EMBL" id="EIM79477.1"/>
    </source>
</evidence>
<sequence length="119" mass="12602">MQYFSFISLAFTVLLTFQHAAAICPGYNYGVGSAQDQGKLGDSKVTRWNIYDDGCKVVDGLTTTTNPCDSGTFSCTGSPVTFNGYKSSFNGQQYACRPDANSGNCGGDSISVCCRNNGS</sequence>
<dbReference type="eggNOG" id="ENOG502S7D7">
    <property type="taxonomic scope" value="Eukaryota"/>
</dbReference>
<evidence type="ECO:0000256" key="1">
    <source>
        <dbReference type="SAM" id="SignalP"/>
    </source>
</evidence>
<gene>
    <name evidence="2" type="ORF">STEHIDRAFT_116522</name>
</gene>
<dbReference type="RefSeq" id="XP_007311435.1">
    <property type="nucleotide sequence ID" value="XM_007311373.1"/>
</dbReference>
<accession>R7RYR6</accession>
<reference evidence="3" key="1">
    <citation type="journal article" date="2012" name="Science">
        <title>The Paleozoic origin of enzymatic lignin decomposition reconstructed from 31 fungal genomes.</title>
        <authorList>
            <person name="Floudas D."/>
            <person name="Binder M."/>
            <person name="Riley R."/>
            <person name="Barry K."/>
            <person name="Blanchette R.A."/>
            <person name="Henrissat B."/>
            <person name="Martinez A.T."/>
            <person name="Otillar R."/>
            <person name="Spatafora J.W."/>
            <person name="Yadav J.S."/>
            <person name="Aerts A."/>
            <person name="Benoit I."/>
            <person name="Boyd A."/>
            <person name="Carlson A."/>
            <person name="Copeland A."/>
            <person name="Coutinho P.M."/>
            <person name="de Vries R.P."/>
            <person name="Ferreira P."/>
            <person name="Findley K."/>
            <person name="Foster B."/>
            <person name="Gaskell J."/>
            <person name="Glotzer D."/>
            <person name="Gorecki P."/>
            <person name="Heitman J."/>
            <person name="Hesse C."/>
            <person name="Hori C."/>
            <person name="Igarashi K."/>
            <person name="Jurgens J.A."/>
            <person name="Kallen N."/>
            <person name="Kersten P."/>
            <person name="Kohler A."/>
            <person name="Kuees U."/>
            <person name="Kumar T.K.A."/>
            <person name="Kuo A."/>
            <person name="LaButti K."/>
            <person name="Larrondo L.F."/>
            <person name="Lindquist E."/>
            <person name="Ling A."/>
            <person name="Lombard V."/>
            <person name="Lucas S."/>
            <person name="Lundell T."/>
            <person name="Martin R."/>
            <person name="McLaughlin D.J."/>
            <person name="Morgenstern I."/>
            <person name="Morin E."/>
            <person name="Murat C."/>
            <person name="Nagy L.G."/>
            <person name="Nolan M."/>
            <person name="Ohm R.A."/>
            <person name="Patyshakuliyeva A."/>
            <person name="Rokas A."/>
            <person name="Ruiz-Duenas F.J."/>
            <person name="Sabat G."/>
            <person name="Salamov A."/>
            <person name="Samejima M."/>
            <person name="Schmutz J."/>
            <person name="Slot J.C."/>
            <person name="St John F."/>
            <person name="Stenlid J."/>
            <person name="Sun H."/>
            <person name="Sun S."/>
            <person name="Syed K."/>
            <person name="Tsang A."/>
            <person name="Wiebenga A."/>
            <person name="Young D."/>
            <person name="Pisabarro A."/>
            <person name="Eastwood D.C."/>
            <person name="Martin F."/>
            <person name="Cullen D."/>
            <person name="Grigoriev I.V."/>
            <person name="Hibbett D.S."/>
        </authorList>
    </citation>
    <scope>NUCLEOTIDE SEQUENCE [LARGE SCALE GENOMIC DNA]</scope>
    <source>
        <strain evidence="3">FP-91666</strain>
    </source>
</reference>
<evidence type="ECO:0000313" key="3">
    <source>
        <dbReference type="Proteomes" id="UP000053927"/>
    </source>
</evidence>
<organism evidence="2 3">
    <name type="scientific">Stereum hirsutum (strain FP-91666)</name>
    <name type="common">White-rot fungus</name>
    <dbReference type="NCBI Taxonomy" id="721885"/>
    <lineage>
        <taxon>Eukaryota</taxon>
        <taxon>Fungi</taxon>
        <taxon>Dikarya</taxon>
        <taxon>Basidiomycota</taxon>
        <taxon>Agaricomycotina</taxon>
        <taxon>Agaricomycetes</taxon>
        <taxon>Russulales</taxon>
        <taxon>Stereaceae</taxon>
        <taxon>Stereum</taxon>
    </lineage>
</organism>